<feature type="repeat" description="LDL-receptor class B" evidence="19">
    <location>
        <begin position="745"/>
        <end position="787"/>
    </location>
</feature>
<feature type="repeat" description="LDL-receptor class B" evidence="19">
    <location>
        <begin position="1014"/>
        <end position="1056"/>
    </location>
</feature>
<reference evidence="23" key="2">
    <citation type="submission" date="2025-09" db="UniProtKB">
        <authorList>
            <consortium name="Ensembl"/>
        </authorList>
    </citation>
    <scope>IDENTIFICATION</scope>
</reference>
<evidence type="ECO:0000256" key="1">
    <source>
        <dbReference type="ARBA" id="ARBA00004240"/>
    </source>
</evidence>
<dbReference type="InterPro" id="IPR036055">
    <property type="entry name" value="LDL_receptor-like_sf"/>
</dbReference>
<feature type="disulfide bond" evidence="18">
    <location>
        <begin position="1207"/>
        <end position="1222"/>
    </location>
</feature>
<evidence type="ECO:0000256" key="7">
    <source>
        <dbReference type="ARBA" id="ARBA00022583"/>
    </source>
</evidence>
<evidence type="ECO:0000256" key="9">
    <source>
        <dbReference type="ARBA" id="ARBA00022692"/>
    </source>
</evidence>
<dbReference type="Pfam" id="PF00057">
    <property type="entry name" value="Ldl_recept_a"/>
    <property type="match status" value="3"/>
</dbReference>
<dbReference type="PROSITE" id="PS50068">
    <property type="entry name" value="LDLRA_2"/>
    <property type="match status" value="3"/>
</dbReference>
<feature type="domain" description="EGF-like" evidence="22">
    <location>
        <begin position="493"/>
        <end position="530"/>
    </location>
</feature>
<dbReference type="PANTHER" id="PTHR46513:SF40">
    <property type="entry name" value="LOW-DENSITY LIPOPROTEIN RECEPTOR-RELATED PROTEIN 6"/>
    <property type="match status" value="1"/>
</dbReference>
<dbReference type="GO" id="GO:0060070">
    <property type="term" value="P:canonical Wnt signaling pathway"/>
    <property type="evidence" value="ECO:0007669"/>
    <property type="project" value="UniProtKB-ARBA"/>
</dbReference>
<feature type="repeat" description="LDL-receptor class B" evidence="19">
    <location>
        <begin position="274"/>
        <end position="316"/>
    </location>
</feature>
<accession>A0A8C1Q4W8</accession>
<dbReference type="SUPFAM" id="SSF57196">
    <property type="entry name" value="EGF/Laminin"/>
    <property type="match status" value="3"/>
</dbReference>
<feature type="transmembrane region" description="Helical" evidence="21">
    <location>
        <begin position="1274"/>
        <end position="1294"/>
    </location>
</feature>
<keyword evidence="4" id="KW-0217">Developmental protein</keyword>
<evidence type="ECO:0000256" key="18">
    <source>
        <dbReference type="PROSITE-ProRule" id="PRU00124"/>
    </source>
</evidence>
<feature type="region of interest" description="Disordered" evidence="20">
    <location>
        <begin position="1356"/>
        <end position="1393"/>
    </location>
</feature>
<dbReference type="InterPro" id="IPR011042">
    <property type="entry name" value="6-blade_b-propeller_TolB-like"/>
</dbReference>
<proteinExistence type="inferred from homology"/>
<comment type="caution">
    <text evidence="18">Lacks conserved residue(s) required for the propagation of feature annotation.</text>
</comment>
<evidence type="ECO:0000256" key="17">
    <source>
        <dbReference type="ARBA" id="ARBA00023180"/>
    </source>
</evidence>
<evidence type="ECO:0000256" key="20">
    <source>
        <dbReference type="SAM" id="MobiDB-lite"/>
    </source>
</evidence>
<evidence type="ECO:0000256" key="14">
    <source>
        <dbReference type="ARBA" id="ARBA00023136"/>
    </source>
</evidence>
<dbReference type="FunFam" id="2.120.10.30:FF:000001">
    <property type="entry name" value="Low-density lipoprotein receptor-related protein 6"/>
    <property type="match status" value="2"/>
</dbReference>
<dbReference type="CDD" id="cd00112">
    <property type="entry name" value="LDLa"/>
    <property type="match status" value="3"/>
</dbReference>
<dbReference type="PROSITE" id="PS51120">
    <property type="entry name" value="LDLRB"/>
    <property type="match status" value="15"/>
</dbReference>
<dbReference type="SMART" id="SM00135">
    <property type="entry name" value="LY"/>
    <property type="match status" value="19"/>
</dbReference>
<feature type="repeat" description="LDL-receptor class B" evidence="19">
    <location>
        <begin position="147"/>
        <end position="190"/>
    </location>
</feature>
<feature type="disulfide bond" evidence="18">
    <location>
        <begin position="1170"/>
        <end position="1185"/>
    </location>
</feature>
<dbReference type="Pfam" id="PF00058">
    <property type="entry name" value="Ldl_recept_b"/>
    <property type="match status" value="11"/>
</dbReference>
<keyword evidence="12" id="KW-0256">Endoplasmic reticulum</keyword>
<feature type="domain" description="EGF-like" evidence="22">
    <location>
        <begin position="794"/>
        <end position="832"/>
    </location>
</feature>
<evidence type="ECO:0000256" key="13">
    <source>
        <dbReference type="ARBA" id="ARBA00022989"/>
    </source>
</evidence>
<dbReference type="Gene3D" id="2.120.10.30">
    <property type="entry name" value="TolB, C-terminal domain"/>
    <property type="match status" value="4"/>
</dbReference>
<evidence type="ECO:0000256" key="8">
    <source>
        <dbReference type="ARBA" id="ARBA00022687"/>
    </source>
</evidence>
<evidence type="ECO:0000256" key="10">
    <source>
        <dbReference type="ARBA" id="ARBA00022729"/>
    </source>
</evidence>
<dbReference type="InterPro" id="IPR023415">
    <property type="entry name" value="LDLR_class-A_CS"/>
</dbReference>
<dbReference type="GO" id="GO:0045944">
    <property type="term" value="P:positive regulation of transcription by RNA polymerase II"/>
    <property type="evidence" value="ECO:0007669"/>
    <property type="project" value="UniProtKB-ARBA"/>
</dbReference>
<dbReference type="FunFam" id="4.10.400.10:FF:000016">
    <property type="entry name" value="Low-density lipoprotein receptor-related protein 6"/>
    <property type="match status" value="1"/>
</dbReference>
<dbReference type="InterPro" id="IPR050778">
    <property type="entry name" value="Cueball_EGF_LRP_Nidogen"/>
</dbReference>
<keyword evidence="6" id="KW-0597">Phosphoprotein</keyword>
<feature type="repeat" description="LDL-receptor class B" evidence="19">
    <location>
        <begin position="58"/>
        <end position="103"/>
    </location>
</feature>
<dbReference type="FunFam" id="4.10.400.10:FF:000074">
    <property type="entry name" value="low-density lipoprotein receptor-related protein 6"/>
    <property type="match status" value="1"/>
</dbReference>
<dbReference type="PRINTS" id="PR00261">
    <property type="entry name" value="LDLRECEPTOR"/>
</dbReference>
<feature type="region of interest" description="Disordered" evidence="20">
    <location>
        <begin position="1460"/>
        <end position="1515"/>
    </location>
</feature>
<dbReference type="InterPro" id="IPR000033">
    <property type="entry name" value="LDLR_classB_rpt"/>
</dbReference>
<feature type="repeat" description="LDL-receptor class B" evidence="19">
    <location>
        <begin position="360"/>
        <end position="403"/>
    </location>
</feature>
<evidence type="ECO:0000256" key="4">
    <source>
        <dbReference type="ARBA" id="ARBA00022473"/>
    </source>
</evidence>
<feature type="disulfide bond" evidence="18">
    <location>
        <begin position="1245"/>
        <end position="1260"/>
    </location>
</feature>
<evidence type="ECO:0000256" key="6">
    <source>
        <dbReference type="ARBA" id="ARBA00022553"/>
    </source>
</evidence>
<dbReference type="Gene3D" id="4.10.400.10">
    <property type="entry name" value="Low-density Lipoprotein Receptor"/>
    <property type="match status" value="3"/>
</dbReference>
<dbReference type="Proteomes" id="UP000694427">
    <property type="component" value="Unplaced"/>
</dbReference>
<sequence length="1515" mass="169084">MTSDPCVSSLSPAGLPLLLYANRRDLRLVDAARGRGNATVVVSGLEDAAAVDYVYEQGLIYWSDVSEEAIKRTLFNGSAPGGVQNTVVSGLASPDGLACDWMGNKLYWTDSETNRIEVSELDGTHRKVLFWQDLDQPRAIALDPARGYMYWTDWGEIPKIERAGMDGTHRSVIIDSEIYWPNGLTLDYDLQKLYWADAKFSFIHRSDLDGSRSVCSVLRVNAEYFSQRATQLLLLARRTDLRRISLDTPDFTDIVLQTDDIRHAIAIDYDPVEGHIYWTDDEVQAIRRSSLDGSEAQFVVTSQVNHPDGIAVDWIARNLYWTDTGTDRIEVTRLNGSMRKILISEELDEPRAIALDPVAGYMYWTDWGEVPKIERAALDGTERLVLVNTSLGWPNGLALDYSERKIYWGDAKTDVIEVMEMDGSGRRVLVDDNLPHIFGFTLLGDYIYWTDWQRRSIERVHKHSLEREVIVDQLPDLMGIKATYVHQTFGVNPCAHANGGCSHLCLYKPQGVSCACPIGLELMADLSTCIIPEAFLLFSRHTDIRRISLETNNNNVAIPLTGVKEASALDFDITDNRIYWTDITLKTISRAFMNGSALEHVVEFGLDYPEGMAVDWLGKNLYWADTGTNRIEVAKLDGQHRQVLVWKDLDSPRALALDPAEGFMYWTEWGGRPKIDRSGMDGSGRITLVPNVGRANGLTIDYAERRLYWTDLDTTLIESSNMMGLEREVIADDLPHPFGLTQYQDYIYWTDWSQRSIERANKTSGQNRTVIQGHLDYVMDILVFHSSRQSGWNACASTNGHCSHLCLAVPVSSFVCGCPAHYSLNYDNKTCSAPTSFLLFSQKTAINRMVIDELQSPDIMLPIHSLRNVRAIDYDPLDRQLYWIDSKQSAIRRAQEDGNQVSLVTVVSGASLGLQPYDLSIDVYSRFIYWTSEVTNVINVTRTDGSRVGVVLRGEHDKPRAIVVNPERGYMYFTNLQERSPKIERAALDGTEREVLFFSNLGKPAALAVDSELGKLFWVDMDLRRIESSDLSGANRIVIEDSNILQPVGLTVFGNFLYWIDRQQQMIERIDKVTREGRTKIQARIASLSDIHAVRELHMDEYNKHPCTSDNGGCSHICIVKGDGSTRCSCPVHLVLLQDELSCGEPPTCSPEQFSCVSGEVDCIPQAWRCDGFAECDDSSDERDCPVCSDQEFQCDSKQCVDMTLRCNGEINCQDRSDENKCEVLCPMDQFTCANGQCIGRHKKCDHNTDCTDNSDEIGCYATEEPSFPPTNTIGSIVGVVMVLFVVGAVYFVCQRVLCPQMKDDAETMTNDFVVHGPAPVPLGYVPHPGSLTGSLPGMSRGKSVIGSLSIMGGSSGPPYDRTHVTGASSSSSSSSKGTYFPPILNPPPSPATVRSQYTMEFGYSSNSPSTHRSYSYRPYSYRHFAPPTTPCSTDVCDSDYTPGRRAPHASSAAVKGYTSDLNYDSEPLPPPPTPRSQYLSAEENCESCPPSPYTERSYSHHLYPPPPSPCTDSS</sequence>
<keyword evidence="17" id="KW-0325">Glycoprotein</keyword>
<keyword evidence="11" id="KW-0677">Repeat</keyword>
<dbReference type="InterPro" id="IPR000742">
    <property type="entry name" value="EGF"/>
</dbReference>
<evidence type="ECO:0000313" key="23">
    <source>
        <dbReference type="Ensembl" id="ENSCCRP00010114624.1"/>
    </source>
</evidence>
<evidence type="ECO:0000256" key="2">
    <source>
        <dbReference type="ARBA" id="ARBA00004479"/>
    </source>
</evidence>
<dbReference type="SMART" id="SM00192">
    <property type="entry name" value="LDLa"/>
    <property type="match status" value="3"/>
</dbReference>
<dbReference type="InterPro" id="IPR002172">
    <property type="entry name" value="LDrepeatLR_classA_rpt"/>
</dbReference>
<name>A0A8C1Q4W8_CYPCA</name>
<dbReference type="GO" id="GO:0017147">
    <property type="term" value="F:Wnt-protein binding"/>
    <property type="evidence" value="ECO:0007669"/>
    <property type="project" value="UniProtKB-ARBA"/>
</dbReference>
<keyword evidence="16" id="KW-0675">Receptor</keyword>
<dbReference type="GO" id="GO:0005783">
    <property type="term" value="C:endoplasmic reticulum"/>
    <property type="evidence" value="ECO:0007669"/>
    <property type="project" value="UniProtKB-SubCell"/>
</dbReference>
<feature type="disulfide bond" evidence="18">
    <location>
        <begin position="1233"/>
        <end position="1251"/>
    </location>
</feature>
<keyword evidence="13 21" id="KW-1133">Transmembrane helix</keyword>
<dbReference type="GO" id="GO:0048513">
    <property type="term" value="P:animal organ development"/>
    <property type="evidence" value="ECO:0007669"/>
    <property type="project" value="UniProtKB-ARBA"/>
</dbReference>
<feature type="repeat" description="LDL-receptor class B" evidence="19">
    <location>
        <begin position="926"/>
        <end position="968"/>
    </location>
</feature>
<feature type="disulfide bond" evidence="18">
    <location>
        <begin position="1195"/>
        <end position="1213"/>
    </location>
</feature>
<feature type="repeat" description="LDL-receptor class B" evidence="19">
    <location>
        <begin position="879"/>
        <end position="925"/>
    </location>
</feature>
<feature type="repeat" description="LDL-receptor class B" evidence="19">
    <location>
        <begin position="662"/>
        <end position="704"/>
    </location>
</feature>
<feature type="repeat" description="LDL-receptor class B" evidence="19">
    <location>
        <begin position="104"/>
        <end position="146"/>
    </location>
</feature>
<feature type="disulfide bond" evidence="18">
    <location>
        <begin position="1188"/>
        <end position="1200"/>
    </location>
</feature>
<keyword evidence="5" id="KW-0245">EGF-like domain</keyword>
<dbReference type="PROSITE" id="PS01209">
    <property type="entry name" value="LDLRA_1"/>
    <property type="match status" value="2"/>
</dbReference>
<evidence type="ECO:0000256" key="5">
    <source>
        <dbReference type="ARBA" id="ARBA00022536"/>
    </source>
</evidence>
<feature type="repeat" description="LDL-receptor class B" evidence="19">
    <location>
        <begin position="404"/>
        <end position="446"/>
    </location>
</feature>
<protein>
    <submittedName>
        <fullName evidence="23">Low density lipoprotein receptor-related protein 6</fullName>
    </submittedName>
</protein>
<feature type="repeat" description="LDL-receptor class B" evidence="19">
    <location>
        <begin position="576"/>
        <end position="618"/>
    </location>
</feature>
<evidence type="ECO:0000259" key="22">
    <source>
        <dbReference type="SMART" id="SM00181"/>
    </source>
</evidence>
<evidence type="ECO:0000313" key="24">
    <source>
        <dbReference type="Proteomes" id="UP000694427"/>
    </source>
</evidence>
<dbReference type="SUPFAM" id="SSF57424">
    <property type="entry name" value="LDL receptor-like module"/>
    <property type="match status" value="3"/>
</dbReference>
<feature type="repeat" description="LDL-receptor class B" evidence="19">
    <location>
        <begin position="969"/>
        <end position="1013"/>
    </location>
</feature>
<evidence type="ECO:0000256" key="3">
    <source>
        <dbReference type="ARBA" id="ARBA00009939"/>
    </source>
</evidence>
<evidence type="ECO:0000256" key="11">
    <source>
        <dbReference type="ARBA" id="ARBA00022737"/>
    </source>
</evidence>
<comment type="similarity">
    <text evidence="3">Belongs to the LDLR family.</text>
</comment>
<dbReference type="GO" id="GO:0009888">
    <property type="term" value="P:tissue development"/>
    <property type="evidence" value="ECO:0007669"/>
    <property type="project" value="UniProtKB-ARBA"/>
</dbReference>
<feature type="disulfide bond" evidence="18">
    <location>
        <begin position="1226"/>
        <end position="1238"/>
    </location>
</feature>
<keyword evidence="24" id="KW-1185">Reference proteome</keyword>
<evidence type="ECO:0000256" key="19">
    <source>
        <dbReference type="PROSITE-ProRule" id="PRU00461"/>
    </source>
</evidence>
<dbReference type="GO" id="GO:0007399">
    <property type="term" value="P:nervous system development"/>
    <property type="evidence" value="ECO:0007669"/>
    <property type="project" value="TreeGrafter"/>
</dbReference>
<keyword evidence="14 21" id="KW-0472">Membrane</keyword>
<dbReference type="GO" id="GO:0016020">
    <property type="term" value="C:membrane"/>
    <property type="evidence" value="ECO:0007669"/>
    <property type="project" value="UniProtKB-SubCell"/>
</dbReference>
<dbReference type="Pfam" id="PF14670">
    <property type="entry name" value="FXa_inhibition"/>
    <property type="match status" value="3"/>
</dbReference>
<comment type="subcellular location">
    <subcellularLocation>
        <location evidence="1">Endoplasmic reticulum</location>
    </subcellularLocation>
    <subcellularLocation>
        <location evidence="2">Membrane</location>
        <topology evidence="2">Single-pass type I membrane protein</topology>
    </subcellularLocation>
</comment>
<keyword evidence="9 21" id="KW-0812">Transmembrane</keyword>
<keyword evidence="15 18" id="KW-1015">Disulfide bond</keyword>
<dbReference type="Ensembl" id="ENSCCRT00010127451.1">
    <property type="protein sequence ID" value="ENSCCRP00010114624.1"/>
    <property type="gene ID" value="ENSCCRG00010050117.1"/>
</dbReference>
<dbReference type="FunFam" id="2.120.10.30:FF:000241">
    <property type="entry name" value="Low-density lipoprotein receptor-related protein 6"/>
    <property type="match status" value="1"/>
</dbReference>
<evidence type="ECO:0000256" key="21">
    <source>
        <dbReference type="SAM" id="Phobius"/>
    </source>
</evidence>
<dbReference type="PANTHER" id="PTHR46513">
    <property type="entry name" value="VITELLOGENIN RECEPTOR-LIKE PROTEIN-RELATED-RELATED"/>
    <property type="match status" value="1"/>
</dbReference>
<evidence type="ECO:0000256" key="16">
    <source>
        <dbReference type="ARBA" id="ARBA00023170"/>
    </source>
</evidence>
<feature type="repeat" description="LDL-receptor class B" evidence="19">
    <location>
        <begin position="317"/>
        <end position="359"/>
    </location>
</feature>
<dbReference type="SUPFAM" id="SSF63825">
    <property type="entry name" value="YWTD domain"/>
    <property type="match status" value="4"/>
</dbReference>
<dbReference type="SMART" id="SM00181">
    <property type="entry name" value="EGF"/>
    <property type="match status" value="3"/>
</dbReference>
<feature type="domain" description="EGF-like" evidence="22">
    <location>
        <begin position="1106"/>
        <end position="1150"/>
    </location>
</feature>
<dbReference type="GO" id="GO:0009653">
    <property type="term" value="P:anatomical structure morphogenesis"/>
    <property type="evidence" value="ECO:0007669"/>
    <property type="project" value="UniProtKB-ARBA"/>
</dbReference>
<dbReference type="GO" id="GO:0006897">
    <property type="term" value="P:endocytosis"/>
    <property type="evidence" value="ECO:0007669"/>
    <property type="project" value="UniProtKB-KW"/>
</dbReference>
<feature type="repeat" description="LDL-receptor class B" evidence="19">
    <location>
        <begin position="619"/>
        <end position="661"/>
    </location>
</feature>
<organism evidence="23 24">
    <name type="scientific">Cyprinus carpio</name>
    <name type="common">Common carp</name>
    <dbReference type="NCBI Taxonomy" id="7962"/>
    <lineage>
        <taxon>Eukaryota</taxon>
        <taxon>Metazoa</taxon>
        <taxon>Chordata</taxon>
        <taxon>Craniata</taxon>
        <taxon>Vertebrata</taxon>
        <taxon>Euteleostomi</taxon>
        <taxon>Actinopterygii</taxon>
        <taxon>Neopterygii</taxon>
        <taxon>Teleostei</taxon>
        <taxon>Ostariophysi</taxon>
        <taxon>Cypriniformes</taxon>
        <taxon>Cyprinidae</taxon>
        <taxon>Cyprininae</taxon>
        <taxon>Cyprinus</taxon>
    </lineage>
</organism>
<dbReference type="FunFam" id="2.120.10.30:FF:000017">
    <property type="entry name" value="Low-density lipoprotein receptor-related protein 6"/>
    <property type="match status" value="1"/>
</dbReference>
<feature type="compositionally biased region" description="Pro residues" evidence="20">
    <location>
        <begin position="1504"/>
        <end position="1515"/>
    </location>
</feature>
<reference evidence="23" key="1">
    <citation type="submission" date="2025-08" db="UniProtKB">
        <authorList>
            <consortium name="Ensembl"/>
        </authorList>
    </citation>
    <scope>IDENTIFICATION</scope>
</reference>
<keyword evidence="10" id="KW-0732">Signal</keyword>
<keyword evidence="8" id="KW-0879">Wnt signaling pathway</keyword>
<evidence type="ECO:0000256" key="15">
    <source>
        <dbReference type="ARBA" id="ARBA00023157"/>
    </source>
</evidence>
<keyword evidence="7" id="KW-0254">Endocytosis</keyword>
<evidence type="ECO:0000256" key="12">
    <source>
        <dbReference type="ARBA" id="ARBA00022824"/>
    </source>
</evidence>